<dbReference type="Proteomes" id="UP000192220">
    <property type="component" value="Unplaced"/>
</dbReference>
<reference evidence="3" key="1">
    <citation type="submission" date="2025-08" db="UniProtKB">
        <authorList>
            <consortium name="RefSeq"/>
        </authorList>
    </citation>
    <scope>IDENTIFICATION</scope>
    <source>
        <strain evidence="3">Quisiro</strain>
        <tissue evidence="3">Liver</tissue>
    </source>
</reference>
<feature type="compositionally biased region" description="Low complexity" evidence="1">
    <location>
        <begin position="139"/>
        <end position="149"/>
    </location>
</feature>
<name>A0A2I4CVD2_AUSLI</name>
<feature type="compositionally biased region" description="Low complexity" evidence="1">
    <location>
        <begin position="279"/>
        <end position="302"/>
    </location>
</feature>
<dbReference type="KEGG" id="alim:106532449"/>
<gene>
    <name evidence="3" type="primary">LOC106532449</name>
</gene>
<sequence length="391" mass="41215">MWDRYETCGTGMRQVETGVAKMNTLTVGPPAEPHLVTTVTKMRSSAAAGTDVHSVCRTHRPTLETSRTTGGGRTNPAGPQEEEEEEEEAGLRGGGGGADLHLNLLLFSSDEEEPLLSREQLPAQTEPPVPQNRAGGPGSNSNNNNNRPSGPEPPPGIRGPPGPLSDPEPRIWFCGPAALQTPHTTCDGGFGTGPEPGPHSACPEPPGLQISQEQNPAPEPLTSSLDQKPEPHPGAPEPPFVDPAAPGSPTVKPAEPQIPGPLQVQLRQSRTRRPERPSSLDLSSSCFSSGGSSVPDPGSLSSTGDKIRRRVKTPYTLKKWRPASWVLSADLALDLDLEISSTSSGQIQFSSSPHRARGLSLNQSRSSMAVFLVGGGATATTTSDPDKMTRF</sequence>
<dbReference type="GeneID" id="106532449"/>
<organism evidence="2 3">
    <name type="scientific">Austrofundulus limnaeus</name>
    <name type="common">Annual killifish</name>
    <dbReference type="NCBI Taxonomy" id="52670"/>
    <lineage>
        <taxon>Eukaryota</taxon>
        <taxon>Metazoa</taxon>
        <taxon>Chordata</taxon>
        <taxon>Craniata</taxon>
        <taxon>Vertebrata</taxon>
        <taxon>Euteleostomi</taxon>
        <taxon>Actinopterygii</taxon>
        <taxon>Neopterygii</taxon>
        <taxon>Teleostei</taxon>
        <taxon>Neoteleostei</taxon>
        <taxon>Acanthomorphata</taxon>
        <taxon>Ovalentaria</taxon>
        <taxon>Atherinomorphae</taxon>
        <taxon>Cyprinodontiformes</taxon>
        <taxon>Rivulidae</taxon>
        <taxon>Austrofundulus</taxon>
    </lineage>
</organism>
<dbReference type="OrthoDB" id="669224at2759"/>
<keyword evidence="3" id="KW-0675">Receptor</keyword>
<feature type="region of interest" description="Disordered" evidence="1">
    <location>
        <begin position="58"/>
        <end position="97"/>
    </location>
</feature>
<proteinExistence type="predicted"/>
<evidence type="ECO:0000313" key="3">
    <source>
        <dbReference type="RefSeq" id="XP_013883950.1"/>
    </source>
</evidence>
<dbReference type="AlphaFoldDB" id="A0A2I4CVD2"/>
<dbReference type="RefSeq" id="XP_013883950.1">
    <property type="nucleotide sequence ID" value="XM_014028496.1"/>
</dbReference>
<feature type="compositionally biased region" description="Pro residues" evidence="1">
    <location>
        <begin position="150"/>
        <end position="166"/>
    </location>
</feature>
<feature type="compositionally biased region" description="Pro residues" evidence="1">
    <location>
        <begin position="232"/>
        <end position="241"/>
    </location>
</feature>
<accession>A0A2I4CVD2</accession>
<feature type="region of interest" description="Disordered" evidence="1">
    <location>
        <begin position="112"/>
        <end position="310"/>
    </location>
</feature>
<evidence type="ECO:0000256" key="1">
    <source>
        <dbReference type="SAM" id="MobiDB-lite"/>
    </source>
</evidence>
<evidence type="ECO:0000313" key="2">
    <source>
        <dbReference type="Proteomes" id="UP000192220"/>
    </source>
</evidence>
<protein>
    <submittedName>
        <fullName evidence="3">Bone morphogenetic protein receptor type-2 isoform X1</fullName>
    </submittedName>
</protein>
<dbReference type="InParanoid" id="A0A2I4CVD2"/>
<dbReference type="STRING" id="52670.A0A2I4CVD2"/>
<keyword evidence="2" id="KW-1185">Reference proteome</keyword>
<feature type="compositionally biased region" description="Polar residues" evidence="1">
    <location>
        <begin position="209"/>
        <end position="226"/>
    </location>
</feature>